<gene>
    <name evidence="3" type="ORF">F936_02809</name>
</gene>
<keyword evidence="1" id="KW-0812">Transmembrane</keyword>
<feature type="domain" description="TadE-like" evidence="2">
    <location>
        <begin position="27"/>
        <end position="69"/>
    </location>
</feature>
<dbReference type="EMBL" id="APQI01000004">
    <property type="protein sequence ID" value="ENV99723.1"/>
    <property type="molecule type" value="Genomic_DNA"/>
</dbReference>
<dbReference type="Pfam" id="PF07811">
    <property type="entry name" value="TadE"/>
    <property type="match status" value="1"/>
</dbReference>
<sequence>MQIQLRNKYYFIFIGILVKKRKKYQNGVSLTEFIIIAPLILFISLIGIQYGLIYIARLNVTYAAYEAARAGAIYNADPARIQNSFFKGLVPYFSTPGIYLPGNTHINSPIKKINPNLVEVGLQGYALKEIIKKTESAFIGMHMVNPSKASFDDWNDPLLAKAYQIKTGQIVRIIPNDNLDTKSKTIKDKSKQNIQDANVLKLRFTYGYEPRIPMMKNIFSALTSFFTSNRDAVNLRMLAAGRIPIVVDISAQMLSPAIEGGLPTNTVNRNGYLVGEDLIDRLQENQAMQWQVGHKEKDLLEDIQDSAEKSAISSFEKDATNFQGITNIGSELAGGLIGNNSPTGSTSSSTNSIIGDTNNLISCSSGATRTNFY</sequence>
<dbReference type="Proteomes" id="UP000013024">
    <property type="component" value="Unassembled WGS sequence"/>
</dbReference>
<dbReference type="GeneID" id="92918827"/>
<evidence type="ECO:0000313" key="3">
    <source>
        <dbReference type="EMBL" id="ENV99723.1"/>
    </source>
</evidence>
<keyword evidence="1" id="KW-0472">Membrane</keyword>
<dbReference type="RefSeq" id="WP_005048245.1">
    <property type="nucleotide sequence ID" value="NZ_KB849780.1"/>
</dbReference>
<evidence type="ECO:0000256" key="1">
    <source>
        <dbReference type="SAM" id="Phobius"/>
    </source>
</evidence>
<keyword evidence="1" id="KW-1133">Transmembrane helix</keyword>
<proteinExistence type="predicted"/>
<keyword evidence="4" id="KW-1185">Reference proteome</keyword>
<evidence type="ECO:0000313" key="4">
    <source>
        <dbReference type="Proteomes" id="UP000013024"/>
    </source>
</evidence>
<reference evidence="3 4" key="1">
    <citation type="submission" date="2013-02" db="EMBL/GenBank/DDBJ databases">
        <title>The Genome Sequence of Acinetobacter calcoaceticus CIP 81.8.</title>
        <authorList>
            <consortium name="The Broad Institute Genome Sequencing Platform"/>
            <consortium name="The Broad Institute Genome Sequencing Center for Infectious Disease"/>
            <person name="Cerqueira G."/>
            <person name="Feldgarden M."/>
            <person name="Courvalin P."/>
            <person name="Perichon B."/>
            <person name="Grillot-Courvalin C."/>
            <person name="Clermont D."/>
            <person name="Rocha E."/>
            <person name="Yoon E.-J."/>
            <person name="Nemec A."/>
            <person name="Walker B."/>
            <person name="Young S.K."/>
            <person name="Zeng Q."/>
            <person name="Gargeya S."/>
            <person name="Fitzgerald M."/>
            <person name="Haas B."/>
            <person name="Abouelleil A."/>
            <person name="Alvarado L."/>
            <person name="Arachchi H.M."/>
            <person name="Berlin A.M."/>
            <person name="Chapman S.B."/>
            <person name="Dewar J."/>
            <person name="Goldberg J."/>
            <person name="Griggs A."/>
            <person name="Gujja S."/>
            <person name="Hansen M."/>
            <person name="Howarth C."/>
            <person name="Imamovic A."/>
            <person name="Larimer J."/>
            <person name="McCowan C."/>
            <person name="Murphy C."/>
            <person name="Neiman D."/>
            <person name="Pearson M."/>
            <person name="Priest M."/>
            <person name="Roberts A."/>
            <person name="Saif S."/>
            <person name="Shea T."/>
            <person name="Sisk P."/>
            <person name="Sykes S."/>
            <person name="Wortman J."/>
            <person name="Nusbaum C."/>
            <person name="Birren B."/>
        </authorList>
    </citation>
    <scope>NUCLEOTIDE SEQUENCE [LARGE SCALE GENOMIC DNA]</scope>
    <source>
        <strain evidence="3 4">CIP 81.8</strain>
    </source>
</reference>
<evidence type="ECO:0000259" key="2">
    <source>
        <dbReference type="Pfam" id="PF07811"/>
    </source>
</evidence>
<accession>A0ABP2UHC0</accession>
<protein>
    <recommendedName>
        <fullName evidence="2">TadE-like domain-containing protein</fullName>
    </recommendedName>
</protein>
<name>A0ABP2UHC0_ACICA</name>
<dbReference type="InterPro" id="IPR012495">
    <property type="entry name" value="TadE-like_dom"/>
</dbReference>
<organism evidence="3 4">
    <name type="scientific">Acinetobacter calcoaceticus DSM 30006 = CIP 81.8</name>
    <dbReference type="NCBI Taxonomy" id="981331"/>
    <lineage>
        <taxon>Bacteria</taxon>
        <taxon>Pseudomonadati</taxon>
        <taxon>Pseudomonadota</taxon>
        <taxon>Gammaproteobacteria</taxon>
        <taxon>Moraxellales</taxon>
        <taxon>Moraxellaceae</taxon>
        <taxon>Acinetobacter</taxon>
        <taxon>Acinetobacter calcoaceticus/baumannii complex</taxon>
    </lineage>
</organism>
<feature type="transmembrane region" description="Helical" evidence="1">
    <location>
        <begin position="30"/>
        <end position="52"/>
    </location>
</feature>
<comment type="caution">
    <text evidence="3">The sequence shown here is derived from an EMBL/GenBank/DDBJ whole genome shotgun (WGS) entry which is preliminary data.</text>
</comment>